<evidence type="ECO:0000313" key="1">
    <source>
        <dbReference type="EMBL" id="QHU33443.1"/>
    </source>
</evidence>
<name>A0A6C0LSP7_9ZZZZ</name>
<dbReference type="EMBL" id="MN740557">
    <property type="protein sequence ID" value="QHU33443.1"/>
    <property type="molecule type" value="Genomic_DNA"/>
</dbReference>
<organism evidence="1">
    <name type="scientific">viral metagenome</name>
    <dbReference type="NCBI Taxonomy" id="1070528"/>
    <lineage>
        <taxon>unclassified sequences</taxon>
        <taxon>metagenomes</taxon>
        <taxon>organismal metagenomes</taxon>
    </lineage>
</organism>
<sequence>MNNIVVIGILFVFAIVVARIAWNNKLKYSYTDAEIGDTKQENLKELQQLTDAEVLAVDDSMHQAGRDVIKRNVGKRMRATSLSERAGTKFYVDEHKNNTKAYKAHMASKYGTN</sequence>
<protein>
    <submittedName>
        <fullName evidence="1">Uncharacterized protein</fullName>
    </submittedName>
</protein>
<dbReference type="AlphaFoldDB" id="A0A6C0LSP7"/>
<reference evidence="1" key="1">
    <citation type="journal article" date="2020" name="Nature">
        <title>Giant virus diversity and host interactions through global metagenomics.</title>
        <authorList>
            <person name="Schulz F."/>
            <person name="Roux S."/>
            <person name="Paez-Espino D."/>
            <person name="Jungbluth S."/>
            <person name="Walsh D.A."/>
            <person name="Denef V.J."/>
            <person name="McMahon K.D."/>
            <person name="Konstantinidis K.T."/>
            <person name="Eloe-Fadrosh E.A."/>
            <person name="Kyrpides N.C."/>
            <person name="Woyke T."/>
        </authorList>
    </citation>
    <scope>NUCLEOTIDE SEQUENCE</scope>
    <source>
        <strain evidence="1">GVMAG-S-1016704-121</strain>
    </source>
</reference>
<proteinExistence type="predicted"/>
<accession>A0A6C0LSP7</accession>